<accession>S0G3R0</accession>
<dbReference type="EMBL" id="APJX01000003">
    <property type="protein sequence ID" value="EMS80119.1"/>
    <property type="molecule type" value="Genomic_DNA"/>
</dbReference>
<dbReference type="GO" id="GO:0009279">
    <property type="term" value="C:cell outer membrane"/>
    <property type="evidence" value="ECO:0007669"/>
    <property type="project" value="TreeGrafter"/>
</dbReference>
<name>S0G3R0_9BACT</name>
<dbReference type="PANTHER" id="PTHR36504:SF1">
    <property type="entry name" value="LIPOPOLYSACCHARIDE EXPORT SYSTEM PROTEIN LPTA"/>
    <property type="match status" value="1"/>
</dbReference>
<dbReference type="GO" id="GO:0015920">
    <property type="term" value="P:lipopolysaccharide transport"/>
    <property type="evidence" value="ECO:0007669"/>
    <property type="project" value="TreeGrafter"/>
</dbReference>
<evidence type="ECO:0000313" key="4">
    <source>
        <dbReference type="EMBL" id="EMS80119.1"/>
    </source>
</evidence>
<dbReference type="PANTHER" id="PTHR36504">
    <property type="entry name" value="LIPOPOLYSACCHARIDE EXPORT SYSTEM PROTEIN LPTA"/>
    <property type="match status" value="1"/>
</dbReference>
<evidence type="ECO:0000259" key="3">
    <source>
        <dbReference type="Pfam" id="PF03968"/>
    </source>
</evidence>
<proteinExistence type="predicted"/>
<dbReference type="GO" id="GO:0017089">
    <property type="term" value="F:glycolipid transfer activity"/>
    <property type="evidence" value="ECO:0007669"/>
    <property type="project" value="TreeGrafter"/>
</dbReference>
<feature type="chain" id="PRO_5004497545" evidence="2">
    <location>
        <begin position="19"/>
        <end position="178"/>
    </location>
</feature>
<evidence type="ECO:0000256" key="1">
    <source>
        <dbReference type="ARBA" id="ARBA00022729"/>
    </source>
</evidence>
<dbReference type="Gene3D" id="2.60.450.10">
    <property type="entry name" value="Lipopolysaccharide (LPS) transport protein A like domain"/>
    <property type="match status" value="1"/>
</dbReference>
<evidence type="ECO:0000256" key="2">
    <source>
        <dbReference type="SAM" id="SignalP"/>
    </source>
</evidence>
<dbReference type="Pfam" id="PF03968">
    <property type="entry name" value="LptD_N"/>
    <property type="match status" value="1"/>
</dbReference>
<dbReference type="Proteomes" id="UP000014216">
    <property type="component" value="Unassembled WGS sequence"/>
</dbReference>
<keyword evidence="1 2" id="KW-0732">Signal</keyword>
<comment type="caution">
    <text evidence="4">The sequence shown here is derived from an EMBL/GenBank/DDBJ whole genome shotgun (WGS) entry which is preliminary data.</text>
</comment>
<dbReference type="InterPro" id="IPR052037">
    <property type="entry name" value="LPS_export_LptA"/>
</dbReference>
<dbReference type="InterPro" id="IPR005653">
    <property type="entry name" value="OstA-like_N"/>
</dbReference>
<protein>
    <submittedName>
        <fullName evidence="4">Putative lipopolysaccharide export system protein LptA</fullName>
    </submittedName>
</protein>
<evidence type="ECO:0000313" key="5">
    <source>
        <dbReference type="Proteomes" id="UP000014216"/>
    </source>
</evidence>
<gene>
    <name evidence="4" type="primary">lptA</name>
    <name evidence="4" type="ORF">Dpo_3c02630</name>
</gene>
<feature type="domain" description="Organic solvent tolerance-like N-terminal" evidence="3">
    <location>
        <begin position="35"/>
        <end position="153"/>
    </location>
</feature>
<reference evidence="4 5" key="1">
    <citation type="journal article" date="2013" name="Genome Announc.">
        <title>Draft Genome Sequence of Desulfotignum phosphitoxidans DSM 13687 Strain FiPS-3.</title>
        <authorList>
            <person name="Poehlein A."/>
            <person name="Daniel R."/>
            <person name="Simeonova D.D."/>
        </authorList>
    </citation>
    <scope>NUCLEOTIDE SEQUENCE [LARGE SCALE GENOMIC DNA]</scope>
    <source>
        <strain evidence="4 5">DSM 13687</strain>
    </source>
</reference>
<dbReference type="GO" id="GO:0030288">
    <property type="term" value="C:outer membrane-bounded periplasmic space"/>
    <property type="evidence" value="ECO:0007669"/>
    <property type="project" value="TreeGrafter"/>
</dbReference>
<dbReference type="AlphaFoldDB" id="S0G3R0"/>
<keyword evidence="5" id="KW-1185">Reference proteome</keyword>
<organism evidence="4 5">
    <name type="scientific">Desulfotignum phosphitoxidans DSM 13687</name>
    <dbReference type="NCBI Taxonomy" id="1286635"/>
    <lineage>
        <taxon>Bacteria</taxon>
        <taxon>Pseudomonadati</taxon>
        <taxon>Thermodesulfobacteriota</taxon>
        <taxon>Desulfobacteria</taxon>
        <taxon>Desulfobacterales</taxon>
        <taxon>Desulfobacteraceae</taxon>
        <taxon>Desulfotignum</taxon>
    </lineage>
</organism>
<sequence length="178" mass="19439">MAGAIGLLVFLLVSMALAEEKTGSESAYSPEKPLHITADKMVAHQDESMVEFIGNVNATQDNMLLVAESVKVFWHPSQPDTADTADTADTNRIRQIVATDNVEYTAGDRHAFADKAVYTTADEILILTGKKAKLLTGTSWVTGTKITLFRKQDRVLVESDGKTRVQALFNPEDNPADQ</sequence>
<dbReference type="OrthoDB" id="5418426at2"/>
<feature type="signal peptide" evidence="2">
    <location>
        <begin position="1"/>
        <end position="18"/>
    </location>
</feature>